<dbReference type="Proteomes" id="UP000002051">
    <property type="component" value="Chromosome 4"/>
</dbReference>
<dbReference type="AlphaFoldDB" id="A0A072UKM2"/>
<protein>
    <submittedName>
        <fullName evidence="1 2">Uncharacterized protein</fullName>
    </submittedName>
</protein>
<accession>A0A072UKM2</accession>
<evidence type="ECO:0000313" key="3">
    <source>
        <dbReference type="Proteomes" id="UP000002051"/>
    </source>
</evidence>
<sequence>MYSAESTISVTEGNPPLRGSFELDHAPLSIEICQLAGQYASCLGKGDWGNTKSASEEYGDEGVVITILGYQVIN</sequence>
<evidence type="ECO:0000313" key="2">
    <source>
        <dbReference type="EnsemblPlants" id="KEH29941"/>
    </source>
</evidence>
<name>A0A072UKM2_MEDTR</name>
<keyword evidence="3" id="KW-1185">Reference proteome</keyword>
<proteinExistence type="predicted"/>
<gene>
    <name evidence="1" type="ordered locus">MTR_4g056560</name>
</gene>
<dbReference type="EMBL" id="CM001220">
    <property type="protein sequence ID" value="KEH29941.1"/>
    <property type="molecule type" value="Genomic_DNA"/>
</dbReference>
<reference evidence="2" key="3">
    <citation type="submission" date="2015-04" db="UniProtKB">
        <authorList>
            <consortium name="EnsemblPlants"/>
        </authorList>
    </citation>
    <scope>IDENTIFICATION</scope>
    <source>
        <strain evidence="2">cv. Jemalong A17</strain>
    </source>
</reference>
<organism evidence="1 3">
    <name type="scientific">Medicago truncatula</name>
    <name type="common">Barrel medic</name>
    <name type="synonym">Medicago tribuloides</name>
    <dbReference type="NCBI Taxonomy" id="3880"/>
    <lineage>
        <taxon>Eukaryota</taxon>
        <taxon>Viridiplantae</taxon>
        <taxon>Streptophyta</taxon>
        <taxon>Embryophyta</taxon>
        <taxon>Tracheophyta</taxon>
        <taxon>Spermatophyta</taxon>
        <taxon>Magnoliopsida</taxon>
        <taxon>eudicotyledons</taxon>
        <taxon>Gunneridae</taxon>
        <taxon>Pentapetalae</taxon>
        <taxon>rosids</taxon>
        <taxon>fabids</taxon>
        <taxon>Fabales</taxon>
        <taxon>Fabaceae</taxon>
        <taxon>Papilionoideae</taxon>
        <taxon>50 kb inversion clade</taxon>
        <taxon>NPAAA clade</taxon>
        <taxon>Hologalegina</taxon>
        <taxon>IRL clade</taxon>
        <taxon>Trifolieae</taxon>
        <taxon>Medicago</taxon>
    </lineage>
</organism>
<evidence type="ECO:0000313" key="1">
    <source>
        <dbReference type="EMBL" id="KEH29941.1"/>
    </source>
</evidence>
<dbReference type="EnsemblPlants" id="KEH29941">
    <property type="protein sequence ID" value="KEH29941"/>
    <property type="gene ID" value="MTR_4g056560"/>
</dbReference>
<dbReference type="HOGENOM" id="CLU_2691483_0_0_1"/>
<reference evidence="1 3" key="2">
    <citation type="journal article" date="2014" name="BMC Genomics">
        <title>An improved genome release (version Mt4.0) for the model legume Medicago truncatula.</title>
        <authorList>
            <person name="Tang H."/>
            <person name="Krishnakumar V."/>
            <person name="Bidwell S."/>
            <person name="Rosen B."/>
            <person name="Chan A."/>
            <person name="Zhou S."/>
            <person name="Gentzbittel L."/>
            <person name="Childs K.L."/>
            <person name="Yandell M."/>
            <person name="Gundlach H."/>
            <person name="Mayer K.F."/>
            <person name="Schwartz D.C."/>
            <person name="Town C.D."/>
        </authorList>
    </citation>
    <scope>GENOME REANNOTATION</scope>
    <source>
        <strain evidence="1">A17</strain>
        <strain evidence="2 3">cv. Jemalong A17</strain>
    </source>
</reference>
<reference evidence="1 3" key="1">
    <citation type="journal article" date="2011" name="Nature">
        <title>The Medicago genome provides insight into the evolution of rhizobial symbioses.</title>
        <authorList>
            <person name="Young N.D."/>
            <person name="Debelle F."/>
            <person name="Oldroyd G.E."/>
            <person name="Geurts R."/>
            <person name="Cannon S.B."/>
            <person name="Udvardi M.K."/>
            <person name="Benedito V.A."/>
            <person name="Mayer K.F."/>
            <person name="Gouzy J."/>
            <person name="Schoof H."/>
            <person name="Van de Peer Y."/>
            <person name="Proost S."/>
            <person name="Cook D.R."/>
            <person name="Meyers B.C."/>
            <person name="Spannagl M."/>
            <person name="Cheung F."/>
            <person name="De Mita S."/>
            <person name="Krishnakumar V."/>
            <person name="Gundlach H."/>
            <person name="Zhou S."/>
            <person name="Mudge J."/>
            <person name="Bharti A.K."/>
            <person name="Murray J.D."/>
            <person name="Naoumkina M.A."/>
            <person name="Rosen B."/>
            <person name="Silverstein K.A."/>
            <person name="Tang H."/>
            <person name="Rombauts S."/>
            <person name="Zhao P.X."/>
            <person name="Zhou P."/>
            <person name="Barbe V."/>
            <person name="Bardou P."/>
            <person name="Bechner M."/>
            <person name="Bellec A."/>
            <person name="Berger A."/>
            <person name="Berges H."/>
            <person name="Bidwell S."/>
            <person name="Bisseling T."/>
            <person name="Choisne N."/>
            <person name="Couloux A."/>
            <person name="Denny R."/>
            <person name="Deshpande S."/>
            <person name="Dai X."/>
            <person name="Doyle J.J."/>
            <person name="Dudez A.M."/>
            <person name="Farmer A.D."/>
            <person name="Fouteau S."/>
            <person name="Franken C."/>
            <person name="Gibelin C."/>
            <person name="Gish J."/>
            <person name="Goldstein S."/>
            <person name="Gonzalez A.J."/>
            <person name="Green P.J."/>
            <person name="Hallab A."/>
            <person name="Hartog M."/>
            <person name="Hua A."/>
            <person name="Humphray S.J."/>
            <person name="Jeong D.H."/>
            <person name="Jing Y."/>
            <person name="Jocker A."/>
            <person name="Kenton S.M."/>
            <person name="Kim D.J."/>
            <person name="Klee K."/>
            <person name="Lai H."/>
            <person name="Lang C."/>
            <person name="Lin S."/>
            <person name="Macmil S.L."/>
            <person name="Magdelenat G."/>
            <person name="Matthews L."/>
            <person name="McCorrison J."/>
            <person name="Monaghan E.L."/>
            <person name="Mun J.H."/>
            <person name="Najar F.Z."/>
            <person name="Nicholson C."/>
            <person name="Noirot C."/>
            <person name="O'Bleness M."/>
            <person name="Paule C.R."/>
            <person name="Poulain J."/>
            <person name="Prion F."/>
            <person name="Qin B."/>
            <person name="Qu C."/>
            <person name="Retzel E.F."/>
            <person name="Riddle C."/>
            <person name="Sallet E."/>
            <person name="Samain S."/>
            <person name="Samson N."/>
            <person name="Sanders I."/>
            <person name="Saurat O."/>
            <person name="Scarpelli C."/>
            <person name="Schiex T."/>
            <person name="Segurens B."/>
            <person name="Severin A.J."/>
            <person name="Sherrier D.J."/>
            <person name="Shi R."/>
            <person name="Sims S."/>
            <person name="Singer S.R."/>
            <person name="Sinharoy S."/>
            <person name="Sterck L."/>
            <person name="Viollet A."/>
            <person name="Wang B.B."/>
            <person name="Wang K."/>
            <person name="Wang M."/>
            <person name="Wang X."/>
            <person name="Warfsmann J."/>
            <person name="Weissenbach J."/>
            <person name="White D.D."/>
            <person name="White J.D."/>
            <person name="Wiley G.B."/>
            <person name="Wincker P."/>
            <person name="Xing Y."/>
            <person name="Yang L."/>
            <person name="Yao Z."/>
            <person name="Ying F."/>
            <person name="Zhai J."/>
            <person name="Zhou L."/>
            <person name="Zuber A."/>
            <person name="Denarie J."/>
            <person name="Dixon R.A."/>
            <person name="May G.D."/>
            <person name="Schwartz D.C."/>
            <person name="Rogers J."/>
            <person name="Quetier F."/>
            <person name="Town C.D."/>
            <person name="Roe B.A."/>
        </authorList>
    </citation>
    <scope>NUCLEOTIDE SEQUENCE [LARGE SCALE GENOMIC DNA]</scope>
    <source>
        <strain evidence="1">A17</strain>
        <strain evidence="2 3">cv. Jemalong A17</strain>
    </source>
</reference>